<evidence type="ECO:0000313" key="5">
    <source>
        <dbReference type="EMBL" id="MBU2789339.1"/>
    </source>
</evidence>
<dbReference type="Proteomes" id="UP001197378">
    <property type="component" value="Unassembled WGS sequence"/>
</dbReference>
<dbReference type="PIRSF" id="PIRSF019345">
    <property type="entry name" value="ScpB"/>
    <property type="match status" value="1"/>
</dbReference>
<accession>A0AAE2YSA5</accession>
<evidence type="ECO:0000256" key="4">
    <source>
        <dbReference type="ARBA" id="ARBA00023306"/>
    </source>
</evidence>
<gene>
    <name evidence="5" type="ORF">HFQ13_14205</name>
</gene>
<dbReference type="Gene3D" id="1.10.10.10">
    <property type="entry name" value="Winged helix-like DNA-binding domain superfamily/Winged helix DNA-binding domain"/>
    <property type="match status" value="1"/>
</dbReference>
<keyword evidence="4" id="KW-0131">Cell cycle</keyword>
<sequence length="168" mass="19048">MRDLLLAILLLRTEGISEKDLDALLGNDHPQWREVLVQLVETGWGPLQLIAQGGQVQARLHPRYLYLLQELQLEKPRPLRKVLLETLAIIAYHQPITRPEIEDWRGVAVGSGILQQLQDFDWIEIKGHRDGPGRPALWGTTTEFLRHFGLSSLAEMPAVNLENALPES</sequence>
<dbReference type="Pfam" id="PF04079">
    <property type="entry name" value="SMC_ScpB"/>
    <property type="match status" value="1"/>
</dbReference>
<keyword evidence="1" id="KW-0963">Cytoplasm</keyword>
<dbReference type="GO" id="GO:0051301">
    <property type="term" value="P:cell division"/>
    <property type="evidence" value="ECO:0007669"/>
    <property type="project" value="UniProtKB-KW"/>
</dbReference>
<keyword evidence="2" id="KW-0132">Cell division</keyword>
<protein>
    <submittedName>
        <fullName evidence="5">SMC-Scp complex subunit ScpB</fullName>
    </submittedName>
</protein>
<keyword evidence="3" id="KW-0159">Chromosome partition</keyword>
<dbReference type="EMBL" id="JAAXYO010000196">
    <property type="protein sequence ID" value="MBU2789339.1"/>
    <property type="molecule type" value="Genomic_DNA"/>
</dbReference>
<comment type="caution">
    <text evidence="5">The sequence shown here is derived from an EMBL/GenBank/DDBJ whole genome shotgun (WGS) entry which is preliminary data.</text>
</comment>
<evidence type="ECO:0000256" key="3">
    <source>
        <dbReference type="ARBA" id="ARBA00022829"/>
    </source>
</evidence>
<dbReference type="InterPro" id="IPR036388">
    <property type="entry name" value="WH-like_DNA-bd_sf"/>
</dbReference>
<evidence type="ECO:0000256" key="2">
    <source>
        <dbReference type="ARBA" id="ARBA00022618"/>
    </source>
</evidence>
<name>A0AAE2YSA5_9PROT</name>
<organism evidence="5 6">
    <name type="scientific">Igneacidithiobacillus copahuensis</name>
    <dbReference type="NCBI Taxonomy" id="2724909"/>
    <lineage>
        <taxon>Bacteria</taxon>
        <taxon>Pseudomonadati</taxon>
        <taxon>Pseudomonadota</taxon>
        <taxon>Acidithiobacillia</taxon>
        <taxon>Acidithiobacillales</taxon>
        <taxon>Acidithiobacillaceae</taxon>
        <taxon>Igneacidithiobacillus</taxon>
    </lineage>
</organism>
<evidence type="ECO:0000256" key="1">
    <source>
        <dbReference type="ARBA" id="ARBA00022490"/>
    </source>
</evidence>
<proteinExistence type="predicted"/>
<evidence type="ECO:0000313" key="6">
    <source>
        <dbReference type="Proteomes" id="UP001197378"/>
    </source>
</evidence>
<keyword evidence="6" id="KW-1185">Reference proteome</keyword>
<dbReference type="AlphaFoldDB" id="A0AAE2YSA5"/>
<dbReference type="GO" id="GO:0051304">
    <property type="term" value="P:chromosome separation"/>
    <property type="evidence" value="ECO:0007669"/>
    <property type="project" value="InterPro"/>
</dbReference>
<dbReference type="SUPFAM" id="SSF46785">
    <property type="entry name" value="Winged helix' DNA-binding domain"/>
    <property type="match status" value="1"/>
</dbReference>
<dbReference type="PANTHER" id="PTHR34298:SF2">
    <property type="entry name" value="SEGREGATION AND CONDENSATION PROTEIN B"/>
    <property type="match status" value="1"/>
</dbReference>
<dbReference type="InterPro" id="IPR036390">
    <property type="entry name" value="WH_DNA-bd_sf"/>
</dbReference>
<dbReference type="InterPro" id="IPR005234">
    <property type="entry name" value="ScpB_csome_segregation"/>
</dbReference>
<reference evidence="5" key="1">
    <citation type="journal article" date="2021" name="ISME J.">
        <title>Genomic evolution of the class Acidithiobacillia: deep-branching Proteobacteria living in extreme acidic conditions.</title>
        <authorList>
            <person name="Moya-Beltran A."/>
            <person name="Beard S."/>
            <person name="Rojas-Villalobos C."/>
            <person name="Issotta F."/>
            <person name="Gallardo Y."/>
            <person name="Ulloa R."/>
            <person name="Giaveno A."/>
            <person name="Degli Esposti M."/>
            <person name="Johnson D.B."/>
            <person name="Quatrini R."/>
        </authorList>
    </citation>
    <scope>NUCLEOTIDE SEQUENCE</scope>
    <source>
        <strain evidence="5">VAN18-1</strain>
    </source>
</reference>
<dbReference type="PANTHER" id="PTHR34298">
    <property type="entry name" value="SEGREGATION AND CONDENSATION PROTEIN B"/>
    <property type="match status" value="1"/>
</dbReference>